<dbReference type="Bgee" id="ENSMODG00000004479">
    <property type="expression patterns" value="Expressed in adult mammalian kidney and 18 other cell types or tissues"/>
</dbReference>
<evidence type="ECO:0008006" key="4">
    <source>
        <dbReference type="Google" id="ProtNLM"/>
    </source>
</evidence>
<dbReference type="Proteomes" id="UP000002280">
    <property type="component" value="Chromosome 4"/>
</dbReference>
<evidence type="ECO:0000256" key="1">
    <source>
        <dbReference type="SAM" id="MobiDB-lite"/>
    </source>
</evidence>
<reference evidence="2" key="2">
    <citation type="submission" date="2025-08" db="UniProtKB">
        <authorList>
            <consortium name="Ensembl"/>
        </authorList>
    </citation>
    <scope>IDENTIFICATION</scope>
</reference>
<organism evidence="2 3">
    <name type="scientific">Monodelphis domestica</name>
    <name type="common">Gray short-tailed opossum</name>
    <dbReference type="NCBI Taxonomy" id="13616"/>
    <lineage>
        <taxon>Eukaryota</taxon>
        <taxon>Metazoa</taxon>
        <taxon>Chordata</taxon>
        <taxon>Craniata</taxon>
        <taxon>Vertebrata</taxon>
        <taxon>Euteleostomi</taxon>
        <taxon>Mammalia</taxon>
        <taxon>Metatheria</taxon>
        <taxon>Didelphimorphia</taxon>
        <taxon>Didelphidae</taxon>
        <taxon>Monodelphis</taxon>
    </lineage>
</organism>
<proteinExistence type="predicted"/>
<feature type="region of interest" description="Disordered" evidence="1">
    <location>
        <begin position="1"/>
        <end position="29"/>
    </location>
</feature>
<accession>A0A5F8HAU0</accession>
<dbReference type="Ensembl" id="ENSMODT00000086216.1">
    <property type="protein sequence ID" value="ENSMODP00000056231.1"/>
    <property type="gene ID" value="ENSMODG00000004479.4"/>
</dbReference>
<evidence type="ECO:0000313" key="2">
    <source>
        <dbReference type="Ensembl" id="ENSMODP00000056231.1"/>
    </source>
</evidence>
<name>A0A5F8HAU0_MONDO</name>
<dbReference type="AlphaFoldDB" id="A0A5F8HAU0"/>
<reference evidence="2" key="3">
    <citation type="submission" date="2025-09" db="UniProtKB">
        <authorList>
            <consortium name="Ensembl"/>
        </authorList>
    </citation>
    <scope>IDENTIFICATION</scope>
</reference>
<reference evidence="2 3" key="1">
    <citation type="journal article" date="2007" name="Nature">
        <title>Genome of the marsupial Monodelphis domestica reveals innovation in non-coding sequences.</title>
        <authorList>
            <person name="Mikkelsen T.S."/>
            <person name="Wakefield M.J."/>
            <person name="Aken B."/>
            <person name="Amemiya C.T."/>
            <person name="Chang J.L."/>
            <person name="Duke S."/>
            <person name="Garber M."/>
            <person name="Gentles A.J."/>
            <person name="Goodstadt L."/>
            <person name="Heger A."/>
            <person name="Jurka J."/>
            <person name="Kamal M."/>
            <person name="Mauceli E."/>
            <person name="Searle S.M."/>
            <person name="Sharpe T."/>
            <person name="Baker M.L."/>
            <person name="Batzer M.A."/>
            <person name="Benos P.V."/>
            <person name="Belov K."/>
            <person name="Clamp M."/>
            <person name="Cook A."/>
            <person name="Cuff J."/>
            <person name="Das R."/>
            <person name="Davidow L."/>
            <person name="Deakin J.E."/>
            <person name="Fazzari M.J."/>
            <person name="Glass J.L."/>
            <person name="Grabherr M."/>
            <person name="Greally J.M."/>
            <person name="Gu W."/>
            <person name="Hore T.A."/>
            <person name="Huttley G.A."/>
            <person name="Kleber M."/>
            <person name="Jirtle R.L."/>
            <person name="Koina E."/>
            <person name="Lee J.T."/>
            <person name="Mahony S."/>
            <person name="Marra M.A."/>
            <person name="Miller R.D."/>
            <person name="Nicholls R.D."/>
            <person name="Oda M."/>
            <person name="Papenfuss A.T."/>
            <person name="Parra Z.E."/>
            <person name="Pollock D.D."/>
            <person name="Ray D.A."/>
            <person name="Schein J.E."/>
            <person name="Speed T.P."/>
            <person name="Thompson K."/>
            <person name="VandeBerg J.L."/>
            <person name="Wade C.M."/>
            <person name="Walker J.A."/>
            <person name="Waters P.D."/>
            <person name="Webber C."/>
            <person name="Weidman J.R."/>
            <person name="Xie X."/>
            <person name="Zody M.C."/>
            <person name="Baldwin J."/>
            <person name="Abdouelleil A."/>
            <person name="Abdulkadir J."/>
            <person name="Abebe A."/>
            <person name="Abera B."/>
            <person name="Abreu J."/>
            <person name="Acer S.C."/>
            <person name="Aftuck L."/>
            <person name="Alexander A."/>
            <person name="An P."/>
            <person name="Anderson E."/>
            <person name="Anderson S."/>
            <person name="Arachi H."/>
            <person name="Azer M."/>
            <person name="Bachantsang P."/>
            <person name="Barry A."/>
            <person name="Bayul T."/>
            <person name="Berlin A."/>
            <person name="Bessette D."/>
            <person name="Bloom T."/>
            <person name="Bloom T."/>
            <person name="Boguslavskiy L."/>
            <person name="Bonnet C."/>
            <person name="Boukhgalter B."/>
            <person name="Bourzgui I."/>
            <person name="Brown A."/>
            <person name="Cahill P."/>
            <person name="Channer S."/>
            <person name="Cheshatsang Y."/>
            <person name="Chuda L."/>
            <person name="Citroen M."/>
            <person name="Collymore A."/>
            <person name="Cooke P."/>
            <person name="Costello M."/>
            <person name="D'Aco K."/>
            <person name="Daza R."/>
            <person name="De Haan G."/>
            <person name="DeGray S."/>
            <person name="DeMaso C."/>
            <person name="Dhargay N."/>
            <person name="Dooley K."/>
            <person name="Dooley E."/>
            <person name="Doricent M."/>
            <person name="Dorje P."/>
            <person name="Dorjee K."/>
            <person name="Dupes A."/>
            <person name="Elong R."/>
            <person name="Falk J."/>
            <person name="Farina A."/>
            <person name="Faro S."/>
            <person name="Ferguson D."/>
            <person name="Fisher S."/>
            <person name="Foley C.D."/>
            <person name="Franke A."/>
            <person name="Friedrich D."/>
            <person name="Gadbois L."/>
            <person name="Gearin G."/>
            <person name="Gearin C.R."/>
            <person name="Giannoukos G."/>
            <person name="Goode T."/>
            <person name="Graham J."/>
            <person name="Grandbois E."/>
            <person name="Grewal S."/>
            <person name="Gyaltsen K."/>
            <person name="Hafez N."/>
            <person name="Hagos B."/>
            <person name="Hall J."/>
            <person name="Henson C."/>
            <person name="Hollinger A."/>
            <person name="Honan T."/>
            <person name="Huard M.D."/>
            <person name="Hughes L."/>
            <person name="Hurhula B."/>
            <person name="Husby M.E."/>
            <person name="Kamat A."/>
            <person name="Kanga B."/>
            <person name="Kashin S."/>
            <person name="Khazanovich D."/>
            <person name="Kisner P."/>
            <person name="Lance K."/>
            <person name="Lara M."/>
            <person name="Lee W."/>
            <person name="Lennon N."/>
            <person name="Letendre F."/>
            <person name="LeVine R."/>
            <person name="Lipovsky A."/>
            <person name="Liu X."/>
            <person name="Liu J."/>
            <person name="Liu S."/>
            <person name="Lokyitsang T."/>
            <person name="Lokyitsang Y."/>
            <person name="Lubonja R."/>
            <person name="Lui A."/>
            <person name="MacDonald P."/>
            <person name="Magnisalis V."/>
            <person name="Maru K."/>
            <person name="Matthews C."/>
            <person name="McCusker W."/>
            <person name="McDonough S."/>
            <person name="Mehta T."/>
            <person name="Meldrim J."/>
            <person name="Meneus L."/>
            <person name="Mihai O."/>
            <person name="Mihalev A."/>
            <person name="Mihova T."/>
            <person name="Mittelman R."/>
            <person name="Mlenga V."/>
            <person name="Montmayeur A."/>
            <person name="Mulrain L."/>
            <person name="Navidi A."/>
            <person name="Naylor J."/>
            <person name="Negash T."/>
            <person name="Nguyen T."/>
            <person name="Nguyen N."/>
            <person name="Nicol R."/>
            <person name="Norbu C."/>
            <person name="Norbu N."/>
            <person name="Novod N."/>
            <person name="O'Neill B."/>
            <person name="Osman S."/>
            <person name="Markiewicz E."/>
            <person name="Oyono O.L."/>
            <person name="Patti C."/>
            <person name="Phunkhang P."/>
            <person name="Pierre F."/>
            <person name="Priest M."/>
            <person name="Raghuraman S."/>
            <person name="Rege F."/>
            <person name="Reyes R."/>
            <person name="Rise C."/>
            <person name="Rogov P."/>
            <person name="Ross K."/>
            <person name="Ryan E."/>
            <person name="Settipalli S."/>
            <person name="Shea T."/>
            <person name="Sherpa N."/>
            <person name="Shi L."/>
            <person name="Shih D."/>
            <person name="Sparrow T."/>
            <person name="Spaulding J."/>
            <person name="Stalker J."/>
            <person name="Stange-Thomann N."/>
            <person name="Stavropoulos S."/>
            <person name="Stone C."/>
            <person name="Strader C."/>
            <person name="Tesfaye S."/>
            <person name="Thomson T."/>
            <person name="Thoulutsang Y."/>
            <person name="Thoulutsang D."/>
            <person name="Topham K."/>
            <person name="Topping I."/>
            <person name="Tsamla T."/>
            <person name="Vassiliev H."/>
            <person name="Vo A."/>
            <person name="Wangchuk T."/>
            <person name="Wangdi T."/>
            <person name="Weiand M."/>
            <person name="Wilkinson J."/>
            <person name="Wilson A."/>
            <person name="Yadav S."/>
            <person name="Young G."/>
            <person name="Yu Q."/>
            <person name="Zembek L."/>
            <person name="Zhong D."/>
            <person name="Zimmer A."/>
            <person name="Zwirko Z."/>
            <person name="Jaffe D.B."/>
            <person name="Alvarez P."/>
            <person name="Brockman W."/>
            <person name="Butler J."/>
            <person name="Chin C."/>
            <person name="Gnerre S."/>
            <person name="MacCallum I."/>
            <person name="Graves J.A."/>
            <person name="Ponting C.P."/>
            <person name="Breen M."/>
            <person name="Samollow P.B."/>
            <person name="Lander E.S."/>
            <person name="Lindblad-Toh K."/>
        </authorList>
    </citation>
    <scope>NUCLEOTIDE SEQUENCE [LARGE SCALE GENOMIC DNA]</scope>
</reference>
<keyword evidence="3" id="KW-1185">Reference proteome</keyword>
<dbReference type="GeneTree" id="ENSGT00940000155773"/>
<sequence length="52" mass="5505">MPAPEQTPLVEEGLQQTSQEASTDPGMEPETTATTILASVKEQVFTSLNTLG</sequence>
<evidence type="ECO:0000313" key="3">
    <source>
        <dbReference type="Proteomes" id="UP000002280"/>
    </source>
</evidence>
<protein>
    <recommendedName>
        <fullName evidence="4">Plakophilin 4</fullName>
    </recommendedName>
</protein>